<dbReference type="GO" id="GO:0035591">
    <property type="term" value="F:signaling adaptor activity"/>
    <property type="evidence" value="ECO:0007669"/>
    <property type="project" value="TreeGrafter"/>
</dbReference>
<keyword evidence="4" id="KW-0812">Transmembrane</keyword>
<dbReference type="SUPFAM" id="SSF52058">
    <property type="entry name" value="L domain-like"/>
    <property type="match status" value="1"/>
</dbReference>
<dbReference type="InterPro" id="IPR032675">
    <property type="entry name" value="LRR_dom_sf"/>
</dbReference>
<feature type="region of interest" description="Disordered" evidence="3">
    <location>
        <begin position="483"/>
        <end position="538"/>
    </location>
</feature>
<dbReference type="PANTHER" id="PTHR47566">
    <property type="match status" value="1"/>
</dbReference>
<comment type="caution">
    <text evidence="6">The sequence shown here is derived from an EMBL/GenBank/DDBJ whole genome shotgun (WGS) entry which is preliminary data.</text>
</comment>
<reference evidence="6 7" key="1">
    <citation type="submission" date="2020-08" db="EMBL/GenBank/DDBJ databases">
        <title>Genomic Encyclopedia of Type Strains, Phase IV (KMG-IV): sequencing the most valuable type-strain genomes for metagenomic binning, comparative biology and taxonomic classification.</title>
        <authorList>
            <person name="Goeker M."/>
        </authorList>
    </citation>
    <scope>NUCLEOTIDE SEQUENCE [LARGE SCALE GENOMIC DNA]</scope>
    <source>
        <strain evidence="6 7">DSM 26963</strain>
    </source>
</reference>
<evidence type="ECO:0000256" key="4">
    <source>
        <dbReference type="SAM" id="Phobius"/>
    </source>
</evidence>
<keyword evidence="1" id="KW-0433">Leucine-rich repeat</keyword>
<evidence type="ECO:0000313" key="7">
    <source>
        <dbReference type="Proteomes" id="UP000521313"/>
    </source>
</evidence>
<evidence type="ECO:0000256" key="3">
    <source>
        <dbReference type="SAM" id="MobiDB-lite"/>
    </source>
</evidence>
<dbReference type="RefSeq" id="WP_183376037.1">
    <property type="nucleotide sequence ID" value="NZ_JACHHD010000012.1"/>
</dbReference>
<organism evidence="6 7">
    <name type="scientific">Faecalicoccus acidiformans</name>
    <dbReference type="NCBI Taxonomy" id="915173"/>
    <lineage>
        <taxon>Bacteria</taxon>
        <taxon>Bacillati</taxon>
        <taxon>Bacillota</taxon>
        <taxon>Erysipelotrichia</taxon>
        <taxon>Erysipelotrichales</taxon>
        <taxon>Erysipelotrichaceae</taxon>
        <taxon>Faecalicoccus</taxon>
    </lineage>
</organism>
<keyword evidence="4" id="KW-1133">Transmembrane helix</keyword>
<dbReference type="InterPro" id="IPR052574">
    <property type="entry name" value="CDIRP"/>
</dbReference>
<keyword evidence="5" id="KW-0732">Signal</keyword>
<keyword evidence="2" id="KW-0677">Repeat</keyword>
<dbReference type="Gene3D" id="3.80.10.10">
    <property type="entry name" value="Ribonuclease Inhibitor"/>
    <property type="match status" value="1"/>
</dbReference>
<name>A0A7W8D3E9_9FIRM</name>
<accession>A0A7W8D3E9</accession>
<dbReference type="InterPro" id="IPR018247">
    <property type="entry name" value="EF_Hand_1_Ca_BS"/>
</dbReference>
<proteinExistence type="predicted"/>
<evidence type="ECO:0000313" key="6">
    <source>
        <dbReference type="EMBL" id="MBB5185269.1"/>
    </source>
</evidence>
<gene>
    <name evidence="6" type="ORF">HNQ43_001322</name>
</gene>
<dbReference type="PROSITE" id="PS00018">
    <property type="entry name" value="EF_HAND_1"/>
    <property type="match status" value="1"/>
</dbReference>
<dbReference type="PANTHER" id="PTHR47566:SF1">
    <property type="entry name" value="PROTEIN NUD1"/>
    <property type="match status" value="1"/>
</dbReference>
<protein>
    <submittedName>
        <fullName evidence="6">Uncharacterized protein</fullName>
    </submittedName>
</protein>
<dbReference type="Proteomes" id="UP000521313">
    <property type="component" value="Unassembled WGS sequence"/>
</dbReference>
<dbReference type="EMBL" id="JACHHD010000012">
    <property type="protein sequence ID" value="MBB5185269.1"/>
    <property type="molecule type" value="Genomic_DNA"/>
</dbReference>
<keyword evidence="4" id="KW-0472">Membrane</keyword>
<evidence type="ECO:0000256" key="2">
    <source>
        <dbReference type="ARBA" id="ARBA00022737"/>
    </source>
</evidence>
<feature type="compositionally biased region" description="Basic and acidic residues" evidence="3">
    <location>
        <begin position="483"/>
        <end position="500"/>
    </location>
</feature>
<evidence type="ECO:0000256" key="1">
    <source>
        <dbReference type="ARBA" id="ARBA00022614"/>
    </source>
</evidence>
<feature type="chain" id="PRO_5030652804" evidence="5">
    <location>
        <begin position="27"/>
        <end position="563"/>
    </location>
</feature>
<feature type="transmembrane region" description="Helical" evidence="4">
    <location>
        <begin position="541"/>
        <end position="559"/>
    </location>
</feature>
<sequence length="563" mass="62081">MKRLIKCFIAVFILLGLGMNSMPVYALEELPISEGNFPDSVFRTYVNQYIDKDHNGSLSASEMDGVHSISLRKKGITSMQGIEYFPNLEELNCEENQISNLGLSQNTKLSVLYTDENPISILDLTHNPELKVVNCFHDTLTQLDLSQNTMLEELVAGGSLLQKIDTRNNPNLKVFMYLAGNAKSFDFSQNPQLQSIWISGTPMTSLDVSTNKNLSQLWCHTTNLSTIDLTGFPYLNGSSVNLSGNRMISIHTDISNASGINLQDQKAYTAKIPQNQTTFDLRNLDPNIDPSAIIPNGSIEIQDAVLQGVKPGMTISYDYKVGDSQFTSSITFEEENSWIQPLNIEDWTYGETPSIPSAQAAFGEVSFTYSASKEGPFVSEEPTDAGTWFVKATVPSDGIHIGLEDICEFTIHKAKPIVTTPSNLYGWKEELLDSVVLPEGFSWEDGNQVLKQTGVFTFEATYTPKDLQDYLVLENIPVQVEVKEKATESPDSDQDLKPDDIPSDESSDSSEKTNQGNPEKDSYGSSTKKKTNPSTSLNTSAAGWIAAGATSLAAILWIVKRKH</sequence>
<feature type="signal peptide" evidence="5">
    <location>
        <begin position="1"/>
        <end position="26"/>
    </location>
</feature>
<dbReference type="AlphaFoldDB" id="A0A7W8D3E9"/>
<evidence type="ECO:0000256" key="5">
    <source>
        <dbReference type="SAM" id="SignalP"/>
    </source>
</evidence>